<name>A0A816H9Q5_ADIRI</name>
<evidence type="ECO:0000313" key="1">
    <source>
        <dbReference type="EMBL" id="CAF1684831.1"/>
    </source>
</evidence>
<evidence type="ECO:0000313" key="2">
    <source>
        <dbReference type="Proteomes" id="UP000663828"/>
    </source>
</evidence>
<dbReference type="AlphaFoldDB" id="A0A816H9Q5"/>
<dbReference type="EMBL" id="CAJNOR010016339">
    <property type="protein sequence ID" value="CAF1684831.1"/>
    <property type="molecule type" value="Genomic_DNA"/>
</dbReference>
<sequence>PKMLTDNDHCSNALFRWFQSFQTNIPLDEENLQCLTSNPNLQDIWQKLIRHCHPTEFVKKVKETIRINDLKQRHPDRWEQHKNAQIQQGQIEQRIQLRLREISALKSDQSTNIFNELNRVDTMMNDEHEMISSLDKQLQIYRQISLDFNQLSQLKQQFNSFFSTDNRQELILDLLNTKTSLTEKSQQEVNFNDLCSAMINQIQQRINQLNKIENNDEERNFTIIQSYEDALTKTNLDFTKQ</sequence>
<feature type="non-terminal residue" evidence="1">
    <location>
        <position position="1"/>
    </location>
</feature>
<accession>A0A816H9Q5</accession>
<protein>
    <submittedName>
        <fullName evidence="1">Uncharacterized protein</fullName>
    </submittedName>
</protein>
<dbReference type="Proteomes" id="UP000663828">
    <property type="component" value="Unassembled WGS sequence"/>
</dbReference>
<organism evidence="1 2">
    <name type="scientific">Adineta ricciae</name>
    <name type="common">Rotifer</name>
    <dbReference type="NCBI Taxonomy" id="249248"/>
    <lineage>
        <taxon>Eukaryota</taxon>
        <taxon>Metazoa</taxon>
        <taxon>Spiralia</taxon>
        <taxon>Gnathifera</taxon>
        <taxon>Rotifera</taxon>
        <taxon>Eurotatoria</taxon>
        <taxon>Bdelloidea</taxon>
        <taxon>Adinetida</taxon>
        <taxon>Adinetidae</taxon>
        <taxon>Adineta</taxon>
    </lineage>
</organism>
<comment type="caution">
    <text evidence="1">The sequence shown here is derived from an EMBL/GenBank/DDBJ whole genome shotgun (WGS) entry which is preliminary data.</text>
</comment>
<gene>
    <name evidence="1" type="ORF">XAT740_LOCUS61595</name>
</gene>
<proteinExistence type="predicted"/>
<reference evidence="1" key="1">
    <citation type="submission" date="2021-02" db="EMBL/GenBank/DDBJ databases">
        <authorList>
            <person name="Nowell W R."/>
        </authorList>
    </citation>
    <scope>NUCLEOTIDE SEQUENCE</scope>
</reference>
<keyword evidence="2" id="KW-1185">Reference proteome</keyword>